<dbReference type="PANTHER" id="PTHR33735:SF10">
    <property type="entry name" value="EXPRESSED PROTEIN"/>
    <property type="match status" value="1"/>
</dbReference>
<evidence type="ECO:0000256" key="1">
    <source>
        <dbReference type="SAM" id="MobiDB-lite"/>
    </source>
</evidence>
<accession>A0A835CHY4</accession>
<name>A0A835CHY4_9FABA</name>
<dbReference type="Proteomes" id="UP000634136">
    <property type="component" value="Unassembled WGS sequence"/>
</dbReference>
<dbReference type="PANTHER" id="PTHR33735">
    <property type="entry name" value="EXPRESSED PROTEIN"/>
    <property type="match status" value="1"/>
</dbReference>
<sequence>MLTMSPRASSATHNFRVVLHLLRASKFESNNGRFHRNSVIMSEYSKLGSGYWIHPGKQFYTTNRSNTTSDPTGVKNANDEPQVPSSSSSFSLTNWLRWVLNSVLYLLLPLWRNWQKLRIEGKGEEVMDEVEKVAELVEKVANVAEEVAENVAENLPQDSDFRKVALVVESVSKQAAHDAHLIDQFIDKADEVKNDLDDLGSFVESITDNIAKEKSEEK</sequence>
<evidence type="ECO:0000313" key="2">
    <source>
        <dbReference type="EMBL" id="KAF7842999.1"/>
    </source>
</evidence>
<organism evidence="2 3">
    <name type="scientific">Senna tora</name>
    <dbReference type="NCBI Taxonomy" id="362788"/>
    <lineage>
        <taxon>Eukaryota</taxon>
        <taxon>Viridiplantae</taxon>
        <taxon>Streptophyta</taxon>
        <taxon>Embryophyta</taxon>
        <taxon>Tracheophyta</taxon>
        <taxon>Spermatophyta</taxon>
        <taxon>Magnoliopsida</taxon>
        <taxon>eudicotyledons</taxon>
        <taxon>Gunneridae</taxon>
        <taxon>Pentapetalae</taxon>
        <taxon>rosids</taxon>
        <taxon>fabids</taxon>
        <taxon>Fabales</taxon>
        <taxon>Fabaceae</taxon>
        <taxon>Caesalpinioideae</taxon>
        <taxon>Cassia clade</taxon>
        <taxon>Senna</taxon>
    </lineage>
</organism>
<comment type="caution">
    <text evidence="2">The sequence shown here is derived from an EMBL/GenBank/DDBJ whole genome shotgun (WGS) entry which is preliminary data.</text>
</comment>
<protein>
    <submittedName>
        <fullName evidence="2">Uncharacterized protein</fullName>
    </submittedName>
</protein>
<proteinExistence type="predicted"/>
<dbReference type="EMBL" id="JAAIUW010000002">
    <property type="protein sequence ID" value="KAF7842999.1"/>
    <property type="molecule type" value="Genomic_DNA"/>
</dbReference>
<dbReference type="OrthoDB" id="783687at2759"/>
<dbReference type="AlphaFoldDB" id="A0A835CHY4"/>
<feature type="compositionally biased region" description="Polar residues" evidence="1">
    <location>
        <begin position="62"/>
        <end position="71"/>
    </location>
</feature>
<reference evidence="2" key="1">
    <citation type="submission" date="2020-09" db="EMBL/GenBank/DDBJ databases">
        <title>Genome-Enabled Discovery of Anthraquinone Biosynthesis in Senna tora.</title>
        <authorList>
            <person name="Kang S.-H."/>
            <person name="Pandey R.P."/>
            <person name="Lee C.-M."/>
            <person name="Sim J.-S."/>
            <person name="Jeong J.-T."/>
            <person name="Choi B.-S."/>
            <person name="Jung M."/>
            <person name="Ginzburg D."/>
            <person name="Zhao K."/>
            <person name="Won S.Y."/>
            <person name="Oh T.-J."/>
            <person name="Yu Y."/>
            <person name="Kim N.-H."/>
            <person name="Lee O.R."/>
            <person name="Lee T.-H."/>
            <person name="Bashyal P."/>
            <person name="Kim T.-S."/>
            <person name="Lee W.-H."/>
            <person name="Kawkins C."/>
            <person name="Kim C.-K."/>
            <person name="Kim J.S."/>
            <person name="Ahn B.O."/>
            <person name="Rhee S.Y."/>
            <person name="Sohng J.K."/>
        </authorList>
    </citation>
    <scope>NUCLEOTIDE SEQUENCE</scope>
    <source>
        <tissue evidence="2">Leaf</tissue>
    </source>
</reference>
<gene>
    <name evidence="2" type="ORF">G2W53_005297</name>
</gene>
<keyword evidence="3" id="KW-1185">Reference proteome</keyword>
<feature type="region of interest" description="Disordered" evidence="1">
    <location>
        <begin position="62"/>
        <end position="86"/>
    </location>
</feature>
<evidence type="ECO:0000313" key="3">
    <source>
        <dbReference type="Proteomes" id="UP000634136"/>
    </source>
</evidence>